<dbReference type="PROSITE" id="PS51462">
    <property type="entry name" value="NUDIX"/>
    <property type="match status" value="2"/>
</dbReference>
<name>A0A2T3W4R7_9DEIO</name>
<evidence type="ECO:0000259" key="4">
    <source>
        <dbReference type="PROSITE" id="PS51462"/>
    </source>
</evidence>
<feature type="domain" description="Nudix hydrolase" evidence="4">
    <location>
        <begin position="15"/>
        <end position="154"/>
    </location>
</feature>
<sequence>MDLMALRRGWGTRPLVGAAVGVLLQDERGRVLLQRRGDDGRWSEPGGALNPGEDFLSGARRELHEETGLHCDNLRLLPLPDGLQSGPELYHRYPHGDEIYVVGLRAHGTLPAAALERAQPDDSGETLELRWFELAHLPDLSSNANRASMNLLRAWAGLPPLLLAPTPPPPPPGDFLRALRRVIGPRPWAAPGASVLVTNDQGRLLLLRHGHTRRWTLPGGFLEPGESFEQTAARELQEETGLRARALEPLEMFAGPQYRFTYPNGDVVDNVSVLYRAQDVTGDLVPQPGEVLDVGWFGVNELPAADALSGPLVQAQVDWWHRAQPKG</sequence>
<gene>
    <name evidence="5" type="ORF">C8263_15690</name>
</gene>
<dbReference type="InterPro" id="IPR015797">
    <property type="entry name" value="NUDIX_hydrolase-like_dom_sf"/>
</dbReference>
<comment type="similarity">
    <text evidence="3">Belongs to the Nudix hydrolase family.</text>
</comment>
<evidence type="ECO:0000313" key="6">
    <source>
        <dbReference type="Proteomes" id="UP000240317"/>
    </source>
</evidence>
<reference evidence="5 6" key="1">
    <citation type="submission" date="2018-03" db="EMBL/GenBank/DDBJ databases">
        <title>Draft genome of Deinococcus sp. OD32.</title>
        <authorList>
            <person name="Wang X.-P."/>
            <person name="Du Z.-J."/>
        </authorList>
    </citation>
    <scope>NUCLEOTIDE SEQUENCE [LARGE SCALE GENOMIC DNA]</scope>
    <source>
        <strain evidence="5 6">OD32</strain>
    </source>
</reference>
<evidence type="ECO:0000313" key="5">
    <source>
        <dbReference type="EMBL" id="PTA66896.1"/>
    </source>
</evidence>
<dbReference type="SUPFAM" id="SSF55811">
    <property type="entry name" value="Nudix"/>
    <property type="match status" value="2"/>
</dbReference>
<evidence type="ECO:0000256" key="1">
    <source>
        <dbReference type="ARBA" id="ARBA00001946"/>
    </source>
</evidence>
<comment type="cofactor">
    <cofactor evidence="1">
        <name>Mg(2+)</name>
        <dbReference type="ChEBI" id="CHEBI:18420"/>
    </cofactor>
</comment>
<dbReference type="OrthoDB" id="9787476at2"/>
<dbReference type="PANTHER" id="PTHR43046">
    <property type="entry name" value="GDP-MANNOSE MANNOSYL HYDROLASE"/>
    <property type="match status" value="1"/>
</dbReference>
<evidence type="ECO:0000256" key="2">
    <source>
        <dbReference type="ARBA" id="ARBA00022801"/>
    </source>
</evidence>
<feature type="domain" description="Nudix hydrolase" evidence="4">
    <location>
        <begin position="188"/>
        <end position="322"/>
    </location>
</feature>
<proteinExistence type="inferred from homology"/>
<keyword evidence="6" id="KW-1185">Reference proteome</keyword>
<dbReference type="InterPro" id="IPR020476">
    <property type="entry name" value="Nudix_hydrolase"/>
</dbReference>
<dbReference type="InterPro" id="IPR020084">
    <property type="entry name" value="NUDIX_hydrolase_CS"/>
</dbReference>
<dbReference type="PROSITE" id="PS00893">
    <property type="entry name" value="NUDIX_BOX"/>
    <property type="match status" value="2"/>
</dbReference>
<dbReference type="AlphaFoldDB" id="A0A2T3W4R7"/>
<dbReference type="GO" id="GO:0016787">
    <property type="term" value="F:hydrolase activity"/>
    <property type="evidence" value="ECO:0007669"/>
    <property type="project" value="UniProtKB-KW"/>
</dbReference>
<comment type="caution">
    <text evidence="5">The sequence shown here is derived from an EMBL/GenBank/DDBJ whole genome shotgun (WGS) entry which is preliminary data.</text>
</comment>
<dbReference type="EMBL" id="PYSV01000018">
    <property type="protein sequence ID" value="PTA66896.1"/>
    <property type="molecule type" value="Genomic_DNA"/>
</dbReference>
<dbReference type="Pfam" id="PF00293">
    <property type="entry name" value="NUDIX"/>
    <property type="match status" value="2"/>
</dbReference>
<dbReference type="Proteomes" id="UP000240317">
    <property type="component" value="Unassembled WGS sequence"/>
</dbReference>
<keyword evidence="2 3" id="KW-0378">Hydrolase</keyword>
<dbReference type="Gene3D" id="3.90.79.10">
    <property type="entry name" value="Nucleoside Triphosphate Pyrophosphohydrolase"/>
    <property type="match status" value="2"/>
</dbReference>
<dbReference type="CDD" id="cd04677">
    <property type="entry name" value="NUDIX_Hydrolase"/>
    <property type="match status" value="1"/>
</dbReference>
<dbReference type="PRINTS" id="PR00502">
    <property type="entry name" value="NUDIXFAMILY"/>
</dbReference>
<evidence type="ECO:0000256" key="3">
    <source>
        <dbReference type="RuleBase" id="RU003476"/>
    </source>
</evidence>
<dbReference type="InterPro" id="IPR000086">
    <property type="entry name" value="NUDIX_hydrolase_dom"/>
</dbReference>
<dbReference type="RefSeq" id="WP_107139084.1">
    <property type="nucleotide sequence ID" value="NZ_PYSV01000018.1"/>
</dbReference>
<accession>A0A2T3W4R7</accession>
<protein>
    <submittedName>
        <fullName evidence="5">DNA mismatch repair protein MutT</fullName>
    </submittedName>
</protein>
<organism evidence="5 6">
    <name type="scientific">Deinococcus arcticus</name>
    <dbReference type="NCBI Taxonomy" id="2136176"/>
    <lineage>
        <taxon>Bacteria</taxon>
        <taxon>Thermotogati</taxon>
        <taxon>Deinococcota</taxon>
        <taxon>Deinococci</taxon>
        <taxon>Deinococcales</taxon>
        <taxon>Deinococcaceae</taxon>
        <taxon>Deinococcus</taxon>
    </lineage>
</organism>
<dbReference type="PANTHER" id="PTHR43046:SF16">
    <property type="entry name" value="ADP-RIBOSE PYROPHOSPHATASE YJHB-RELATED"/>
    <property type="match status" value="1"/>
</dbReference>